<evidence type="ECO:0000259" key="19">
    <source>
        <dbReference type="Pfam" id="PF03061"/>
    </source>
</evidence>
<evidence type="ECO:0000256" key="3">
    <source>
        <dbReference type="ARBA" id="ARBA00004186"/>
    </source>
</evidence>
<dbReference type="AlphaFoldDB" id="A0A251SBS4"/>
<evidence type="ECO:0000256" key="14">
    <source>
        <dbReference type="ARBA" id="ARBA00058205"/>
    </source>
</evidence>
<evidence type="ECO:0000256" key="10">
    <source>
        <dbReference type="ARBA" id="ARBA00023128"/>
    </source>
</evidence>
<dbReference type="STRING" id="4232.A0A251SBS4"/>
<keyword evidence="6" id="KW-0963">Cytoplasm</keyword>
<reference evidence="21" key="1">
    <citation type="journal article" date="2017" name="Nature">
        <title>The sunflower genome provides insights into oil metabolism, flowering and Asterid evolution.</title>
        <authorList>
            <person name="Badouin H."/>
            <person name="Gouzy J."/>
            <person name="Grassa C.J."/>
            <person name="Murat F."/>
            <person name="Staton S.E."/>
            <person name="Cottret L."/>
            <person name="Lelandais-Briere C."/>
            <person name="Owens G.L."/>
            <person name="Carrere S."/>
            <person name="Mayjonade B."/>
            <person name="Legrand L."/>
            <person name="Gill N."/>
            <person name="Kane N.C."/>
            <person name="Bowers J.E."/>
            <person name="Hubner S."/>
            <person name="Bellec A."/>
            <person name="Berard A."/>
            <person name="Berges H."/>
            <person name="Blanchet N."/>
            <person name="Boniface M.C."/>
            <person name="Brunel D."/>
            <person name="Catrice O."/>
            <person name="Chaidir N."/>
            <person name="Claudel C."/>
            <person name="Donnadieu C."/>
            <person name="Faraut T."/>
            <person name="Fievet G."/>
            <person name="Helmstetter N."/>
            <person name="King M."/>
            <person name="Knapp S.J."/>
            <person name="Lai Z."/>
            <person name="Le Paslier M.C."/>
            <person name="Lippi Y."/>
            <person name="Lorenzon L."/>
            <person name="Mandel J.R."/>
            <person name="Marage G."/>
            <person name="Marchand G."/>
            <person name="Marquand E."/>
            <person name="Bret-Mestries E."/>
            <person name="Morien E."/>
            <person name="Nambeesan S."/>
            <person name="Nguyen T."/>
            <person name="Pegot-Espagnet P."/>
            <person name="Pouilly N."/>
            <person name="Raftis F."/>
            <person name="Sallet E."/>
            <person name="Schiex T."/>
            <person name="Thomas J."/>
            <person name="Vandecasteele C."/>
            <person name="Vares D."/>
            <person name="Vear F."/>
            <person name="Vautrin S."/>
            <person name="Crespi M."/>
            <person name="Mangin B."/>
            <person name="Burke J.M."/>
            <person name="Salse J."/>
            <person name="Munos S."/>
            <person name="Vincourt P."/>
            <person name="Rieseberg L.H."/>
            <person name="Langlade N.B."/>
        </authorList>
    </citation>
    <scope>NUCLEOTIDE SEQUENCE [LARGE SCALE GENOMIC DNA]</scope>
    <source>
        <strain evidence="21">cv. SF193</strain>
    </source>
</reference>
<evidence type="ECO:0000313" key="20">
    <source>
        <dbReference type="EMBL" id="OTF96309.1"/>
    </source>
</evidence>
<keyword evidence="11" id="KW-0206">Cytoskeleton</keyword>
<evidence type="ECO:0000256" key="8">
    <source>
        <dbReference type="ARBA" id="ARBA00022990"/>
    </source>
</evidence>
<evidence type="ECO:0000256" key="5">
    <source>
        <dbReference type="ARBA" id="ARBA00008324"/>
    </source>
</evidence>
<feature type="domain" description="Thioesterase" evidence="19">
    <location>
        <begin position="177"/>
        <end position="230"/>
    </location>
</feature>
<dbReference type="GO" id="GO:0005829">
    <property type="term" value="C:cytosol"/>
    <property type="evidence" value="ECO:0007669"/>
    <property type="project" value="UniProtKB-SubCell"/>
</dbReference>
<dbReference type="InterPro" id="IPR039298">
    <property type="entry name" value="ACOT13"/>
</dbReference>
<accession>A0A251SBS4</accession>
<organism evidence="20 21">
    <name type="scientific">Helianthus annuus</name>
    <name type="common">Common sunflower</name>
    <dbReference type="NCBI Taxonomy" id="4232"/>
    <lineage>
        <taxon>Eukaryota</taxon>
        <taxon>Viridiplantae</taxon>
        <taxon>Streptophyta</taxon>
        <taxon>Embryophyta</taxon>
        <taxon>Tracheophyta</taxon>
        <taxon>Spermatophyta</taxon>
        <taxon>Magnoliopsida</taxon>
        <taxon>eudicotyledons</taxon>
        <taxon>Gunneridae</taxon>
        <taxon>Pentapetalae</taxon>
        <taxon>asterids</taxon>
        <taxon>campanulids</taxon>
        <taxon>Asterales</taxon>
        <taxon>Asteraceae</taxon>
        <taxon>Asteroideae</taxon>
        <taxon>Heliantheae alliance</taxon>
        <taxon>Heliantheae</taxon>
        <taxon>Helianthus</taxon>
    </lineage>
</organism>
<evidence type="ECO:0000256" key="6">
    <source>
        <dbReference type="ARBA" id="ARBA00022490"/>
    </source>
</evidence>
<evidence type="ECO:0000256" key="11">
    <source>
        <dbReference type="ARBA" id="ARBA00023212"/>
    </source>
</evidence>
<comment type="similarity">
    <text evidence="5">Belongs to the thioesterase PaaI family.</text>
</comment>
<dbReference type="Gene3D" id="3.10.129.10">
    <property type="entry name" value="Hotdog Thioesterase"/>
    <property type="match status" value="1"/>
</dbReference>
<keyword evidence="10" id="KW-0496">Mitochondrion</keyword>
<keyword evidence="21" id="KW-1185">Reference proteome</keyword>
<keyword evidence="9" id="KW-0443">Lipid metabolism</keyword>
<dbReference type="InterPro" id="IPR006683">
    <property type="entry name" value="Thioestr_dom"/>
</dbReference>
<evidence type="ECO:0000256" key="17">
    <source>
        <dbReference type="ARBA" id="ARBA00081533"/>
    </source>
</evidence>
<evidence type="ECO:0000256" key="12">
    <source>
        <dbReference type="ARBA" id="ARBA00023242"/>
    </source>
</evidence>
<dbReference type="InParanoid" id="A0A251SBS4"/>
<dbReference type="GO" id="GO:0047617">
    <property type="term" value="F:fatty acyl-CoA hydrolase activity"/>
    <property type="evidence" value="ECO:0000318"/>
    <property type="project" value="GO_Central"/>
</dbReference>
<dbReference type="GO" id="GO:0005739">
    <property type="term" value="C:mitochondrion"/>
    <property type="evidence" value="ECO:0007669"/>
    <property type="project" value="UniProtKB-SubCell"/>
</dbReference>
<dbReference type="InterPro" id="IPR029069">
    <property type="entry name" value="HotDog_dom_sf"/>
</dbReference>
<protein>
    <recommendedName>
        <fullName evidence="16">Acyl-coenzyme A thioesterase 13</fullName>
    </recommendedName>
    <alternativeName>
        <fullName evidence="17">Hotdog-fold thioesterase superfamily member 2</fullName>
    </alternativeName>
    <alternativeName>
        <fullName evidence="18">Thioesterase superfamily member 2</fullName>
    </alternativeName>
</protein>
<evidence type="ECO:0000256" key="16">
    <source>
        <dbReference type="ARBA" id="ARBA00067273"/>
    </source>
</evidence>
<keyword evidence="8" id="KW-0007">Acetylation</keyword>
<dbReference type="SUPFAM" id="SSF54637">
    <property type="entry name" value="Thioesterase/thiol ester dehydrase-isomerase"/>
    <property type="match status" value="1"/>
</dbReference>
<comment type="function">
    <text evidence="14">Catalyzes the hydrolysis of acyl-CoAs into free fatty acids and coenzyme A (CoASH), regulating their respective intracellular levels. Has acyl-CoA thioesterase activity towards medium (C12) and long-chain (C18) fatty acyl-CoA substrates. Can also hydrolyze 3-hydroxyphenylacetyl-CoA and 3,4-dihydroxyphenylacetyl-CoA (in vitro). May play a role in controlling adaptive thermogenesis.</text>
</comment>
<evidence type="ECO:0000313" key="21">
    <source>
        <dbReference type="Proteomes" id="UP000215914"/>
    </source>
</evidence>
<gene>
    <name evidence="20" type="ORF">HannXRQ_Chr15g0492661</name>
</gene>
<evidence type="ECO:0000256" key="13">
    <source>
        <dbReference type="ARBA" id="ARBA00052976"/>
    </source>
</evidence>
<dbReference type="GO" id="GO:0006629">
    <property type="term" value="P:lipid metabolic process"/>
    <property type="evidence" value="ECO:0007669"/>
    <property type="project" value="UniProtKB-KW"/>
</dbReference>
<dbReference type="GO" id="GO:0005819">
    <property type="term" value="C:spindle"/>
    <property type="evidence" value="ECO:0007669"/>
    <property type="project" value="UniProtKB-SubCell"/>
</dbReference>
<evidence type="ECO:0000256" key="15">
    <source>
        <dbReference type="ARBA" id="ARBA00064709"/>
    </source>
</evidence>
<dbReference type="FunCoup" id="A0A251SBS4">
    <property type="interactions" value="181"/>
</dbReference>
<evidence type="ECO:0000256" key="18">
    <source>
        <dbReference type="ARBA" id="ARBA00083956"/>
    </source>
</evidence>
<dbReference type="GO" id="GO:0005634">
    <property type="term" value="C:nucleus"/>
    <property type="evidence" value="ECO:0007669"/>
    <property type="project" value="UniProtKB-SubCell"/>
</dbReference>
<evidence type="ECO:0000256" key="1">
    <source>
        <dbReference type="ARBA" id="ARBA00004123"/>
    </source>
</evidence>
<keyword evidence="12" id="KW-0539">Nucleus</keyword>
<comment type="subunit">
    <text evidence="15">Homotetramer. Interacts with PCTP.</text>
</comment>
<dbReference type="Proteomes" id="UP000215914">
    <property type="component" value="Chromosome 15"/>
</dbReference>
<evidence type="ECO:0000256" key="9">
    <source>
        <dbReference type="ARBA" id="ARBA00023098"/>
    </source>
</evidence>
<dbReference type="FunFam" id="3.10.129.10:FF:000021">
    <property type="entry name" value="Acyl-coenzyme A thioesterase 13"/>
    <property type="match status" value="1"/>
</dbReference>
<dbReference type="Pfam" id="PF03061">
    <property type="entry name" value="4HBT"/>
    <property type="match status" value="1"/>
</dbReference>
<keyword evidence="7" id="KW-0378">Hydrolase</keyword>
<evidence type="ECO:0000256" key="4">
    <source>
        <dbReference type="ARBA" id="ARBA00004514"/>
    </source>
</evidence>
<proteinExistence type="inferred from homology"/>
<dbReference type="EMBL" id="CM007904">
    <property type="protein sequence ID" value="OTF96309.1"/>
    <property type="molecule type" value="Genomic_DNA"/>
</dbReference>
<sequence length="279" mass="30290">MNCTEYIAITSPLASYWPLICLATNMESMCASMCLTPILIANLKPARKASYSASLLVLLKSSLMAYVNSCLSGLISLSPAPAPSSLDAPSVYSSHGSSIKTEYTSSVKFMEKRTREYLQVTDEHSDRVAGINTSPLRPELSYCFYDDLALKGIRVDQLQPGSISCSFTIPPRLTDRNGDLANGAIATFVDLIGGALLHEMDVPMKVSVDMSISYLSTAKINDELEISAKLLGGKGAYNGTLVHVKNKASGVLIAEGRHSLFIMNYYMRKVNTVLDVYFG</sequence>
<evidence type="ECO:0000256" key="2">
    <source>
        <dbReference type="ARBA" id="ARBA00004173"/>
    </source>
</evidence>
<dbReference type="PANTHER" id="PTHR21660:SF8">
    <property type="entry name" value="OS02G0521700 PROTEIN"/>
    <property type="match status" value="1"/>
</dbReference>
<comment type="catalytic activity">
    <reaction evidence="13">
        <text>a fatty acyl-CoA + H2O = a fatty acid + CoA + H(+)</text>
        <dbReference type="Rhea" id="RHEA:16781"/>
        <dbReference type="ChEBI" id="CHEBI:15377"/>
        <dbReference type="ChEBI" id="CHEBI:15378"/>
        <dbReference type="ChEBI" id="CHEBI:28868"/>
        <dbReference type="ChEBI" id="CHEBI:57287"/>
        <dbReference type="ChEBI" id="CHEBI:77636"/>
    </reaction>
    <physiologicalReaction direction="left-to-right" evidence="13">
        <dbReference type="Rhea" id="RHEA:16782"/>
    </physiologicalReaction>
</comment>
<dbReference type="PANTHER" id="PTHR21660">
    <property type="entry name" value="THIOESTERASE SUPERFAMILY MEMBER-RELATED"/>
    <property type="match status" value="1"/>
</dbReference>
<evidence type="ECO:0000256" key="7">
    <source>
        <dbReference type="ARBA" id="ARBA00022801"/>
    </source>
</evidence>
<dbReference type="CDD" id="cd03443">
    <property type="entry name" value="PaaI_thioesterase"/>
    <property type="match status" value="1"/>
</dbReference>
<comment type="subcellular location">
    <subcellularLocation>
        <location evidence="3">Cytoplasm</location>
        <location evidence="3">Cytoskeleton</location>
        <location evidence="3">Spindle</location>
    </subcellularLocation>
    <subcellularLocation>
        <location evidence="4">Cytoplasm</location>
        <location evidence="4">Cytosol</location>
    </subcellularLocation>
    <subcellularLocation>
        <location evidence="2">Mitochondrion</location>
    </subcellularLocation>
    <subcellularLocation>
        <location evidence="1">Nucleus</location>
    </subcellularLocation>
</comment>
<name>A0A251SBS4_HELAN</name>